<proteinExistence type="inferred from homology"/>
<comment type="caution">
    <text evidence="5">The sequence shown here is derived from an EMBL/GenBank/DDBJ whole genome shotgun (WGS) entry which is preliminary data.</text>
</comment>
<keyword evidence="6" id="KW-1185">Reference proteome</keyword>
<dbReference type="GO" id="GO:0008234">
    <property type="term" value="F:cysteine-type peptidase activity"/>
    <property type="evidence" value="ECO:0007669"/>
    <property type="project" value="InterPro"/>
</dbReference>
<evidence type="ECO:0000256" key="2">
    <source>
        <dbReference type="ARBA" id="ARBA00022670"/>
    </source>
</evidence>
<keyword evidence="3" id="KW-0378">Hydrolase</keyword>
<dbReference type="Gene3D" id="3.40.395.10">
    <property type="entry name" value="Adenoviral Proteinase, Chain A"/>
    <property type="match status" value="1"/>
</dbReference>
<evidence type="ECO:0000313" key="5">
    <source>
        <dbReference type="EMBL" id="CAH9100633.1"/>
    </source>
</evidence>
<comment type="similarity">
    <text evidence="1">Belongs to the peptidase C48 family.</text>
</comment>
<dbReference type="SUPFAM" id="SSF54001">
    <property type="entry name" value="Cysteine proteinases"/>
    <property type="match status" value="1"/>
</dbReference>
<evidence type="ECO:0000313" key="6">
    <source>
        <dbReference type="Proteomes" id="UP001152484"/>
    </source>
</evidence>
<sequence length="206" mass="23756">MTSKSKKYKMLNHNEPCRILTRSILGAKCHHVSFLFLFPPCKFPIPLLVEVFCYVKDMQFGTTVDREDVTQFLEGDSVDMSIIQTFMLCLNAKLIALGRDNVGLLCPHIFSFGYYEVDRKGTLTYMKHALIEFFEKNFILLAYNEGYHWIMIAICPKVDKGYIFNSLPSSSHIAIQKDLAMMYRVASTQKGRGKSISWHDCKVWKS</sequence>
<accession>A0A9P1EE65</accession>
<keyword evidence="2" id="KW-0645">Protease</keyword>
<dbReference type="GO" id="GO:0006508">
    <property type="term" value="P:proteolysis"/>
    <property type="evidence" value="ECO:0007669"/>
    <property type="project" value="UniProtKB-KW"/>
</dbReference>
<evidence type="ECO:0000256" key="1">
    <source>
        <dbReference type="ARBA" id="ARBA00005234"/>
    </source>
</evidence>
<dbReference type="OrthoDB" id="1869436at2759"/>
<reference evidence="5" key="1">
    <citation type="submission" date="2022-07" db="EMBL/GenBank/DDBJ databases">
        <authorList>
            <person name="Macas J."/>
            <person name="Novak P."/>
            <person name="Neumann P."/>
        </authorList>
    </citation>
    <scope>NUCLEOTIDE SEQUENCE</scope>
</reference>
<dbReference type="InterPro" id="IPR038765">
    <property type="entry name" value="Papain-like_cys_pep_sf"/>
</dbReference>
<evidence type="ECO:0000256" key="3">
    <source>
        <dbReference type="ARBA" id="ARBA00022801"/>
    </source>
</evidence>
<protein>
    <recommendedName>
        <fullName evidence="4">Ubiquitin-like protease family profile domain-containing protein</fullName>
    </recommendedName>
</protein>
<dbReference type="InterPro" id="IPR003653">
    <property type="entry name" value="Peptidase_C48_C"/>
</dbReference>
<gene>
    <name evidence="5" type="ORF">CEURO_LOCUS15015</name>
</gene>
<evidence type="ECO:0000259" key="4">
    <source>
        <dbReference type="Pfam" id="PF02902"/>
    </source>
</evidence>
<organism evidence="5 6">
    <name type="scientific">Cuscuta europaea</name>
    <name type="common">European dodder</name>
    <dbReference type="NCBI Taxonomy" id="41803"/>
    <lineage>
        <taxon>Eukaryota</taxon>
        <taxon>Viridiplantae</taxon>
        <taxon>Streptophyta</taxon>
        <taxon>Embryophyta</taxon>
        <taxon>Tracheophyta</taxon>
        <taxon>Spermatophyta</taxon>
        <taxon>Magnoliopsida</taxon>
        <taxon>eudicotyledons</taxon>
        <taxon>Gunneridae</taxon>
        <taxon>Pentapetalae</taxon>
        <taxon>asterids</taxon>
        <taxon>lamiids</taxon>
        <taxon>Solanales</taxon>
        <taxon>Convolvulaceae</taxon>
        <taxon>Cuscuteae</taxon>
        <taxon>Cuscuta</taxon>
        <taxon>Cuscuta subgen. Cuscuta</taxon>
    </lineage>
</organism>
<dbReference type="AlphaFoldDB" id="A0A9P1EE65"/>
<dbReference type="Proteomes" id="UP001152484">
    <property type="component" value="Unassembled WGS sequence"/>
</dbReference>
<feature type="domain" description="Ubiquitin-like protease family profile" evidence="4">
    <location>
        <begin position="119"/>
        <end position="181"/>
    </location>
</feature>
<name>A0A9P1EE65_CUSEU</name>
<dbReference type="Pfam" id="PF02902">
    <property type="entry name" value="Peptidase_C48"/>
    <property type="match status" value="1"/>
</dbReference>
<dbReference type="EMBL" id="CAMAPE010000038">
    <property type="protein sequence ID" value="CAH9100633.1"/>
    <property type="molecule type" value="Genomic_DNA"/>
</dbReference>